<name>A0A4Q9MMV4_9APHY</name>
<reference evidence="7" key="1">
    <citation type="submission" date="2019-01" db="EMBL/GenBank/DDBJ databases">
        <title>Draft genome sequences of three monokaryotic isolates of the white-rot basidiomycete fungus Dichomitus squalens.</title>
        <authorList>
            <consortium name="DOE Joint Genome Institute"/>
            <person name="Lopez S.C."/>
            <person name="Andreopoulos B."/>
            <person name="Pangilinan J."/>
            <person name="Lipzen A."/>
            <person name="Riley R."/>
            <person name="Ahrendt S."/>
            <person name="Ng V."/>
            <person name="Barry K."/>
            <person name="Daum C."/>
            <person name="Grigoriev I.V."/>
            <person name="Hilden K.S."/>
            <person name="Makela M.R."/>
            <person name="de Vries R.P."/>
        </authorList>
    </citation>
    <scope>NUCLEOTIDE SEQUENCE [LARGE SCALE GENOMIC DNA]</scope>
    <source>
        <strain evidence="7">OM18370.1</strain>
    </source>
</reference>
<dbReference type="SUPFAM" id="SSF50044">
    <property type="entry name" value="SH3-domain"/>
    <property type="match status" value="1"/>
</dbReference>
<dbReference type="AlphaFoldDB" id="A0A4Q9MMV4"/>
<feature type="region of interest" description="Disordered" evidence="4">
    <location>
        <begin position="589"/>
        <end position="689"/>
    </location>
</feature>
<dbReference type="FunFam" id="2.30.30.40:FF:000072">
    <property type="entry name" value="Unconventional Myosin IB"/>
    <property type="match status" value="1"/>
</dbReference>
<feature type="domain" description="SH3" evidence="5">
    <location>
        <begin position="438"/>
        <end position="497"/>
    </location>
</feature>
<feature type="region of interest" description="Disordered" evidence="4">
    <location>
        <begin position="497"/>
        <end position="575"/>
    </location>
</feature>
<evidence type="ECO:0000256" key="4">
    <source>
        <dbReference type="SAM" id="MobiDB-lite"/>
    </source>
</evidence>
<dbReference type="OrthoDB" id="10263741at2759"/>
<dbReference type="InterPro" id="IPR004148">
    <property type="entry name" value="BAR_dom"/>
</dbReference>
<protein>
    <submittedName>
        <fullName evidence="7">BAR-domain-containing protein</fullName>
    </submittedName>
</protein>
<feature type="compositionally biased region" description="Low complexity" evidence="4">
    <location>
        <begin position="308"/>
        <end position="317"/>
    </location>
</feature>
<gene>
    <name evidence="7" type="ORF">BD311DRAFT_739394</name>
</gene>
<dbReference type="Pfam" id="PF00018">
    <property type="entry name" value="SH3_1"/>
    <property type="match status" value="1"/>
</dbReference>
<dbReference type="PRINTS" id="PR00452">
    <property type="entry name" value="SH3DOMAIN"/>
</dbReference>
<dbReference type="PANTHER" id="PTHR47174">
    <property type="entry name" value="BRIDGING INTEGRATOR 3"/>
    <property type="match status" value="1"/>
</dbReference>
<feature type="compositionally biased region" description="Acidic residues" evidence="4">
    <location>
        <begin position="382"/>
        <end position="391"/>
    </location>
</feature>
<dbReference type="EMBL" id="ML143422">
    <property type="protein sequence ID" value="TBU28427.1"/>
    <property type="molecule type" value="Genomic_DNA"/>
</dbReference>
<evidence type="ECO:0000256" key="1">
    <source>
        <dbReference type="ARBA" id="ARBA00022443"/>
    </source>
</evidence>
<feature type="region of interest" description="Disordered" evidence="4">
    <location>
        <begin position="248"/>
        <end position="439"/>
    </location>
</feature>
<dbReference type="InterPro" id="IPR046982">
    <property type="entry name" value="BIN3/RVS161-like"/>
</dbReference>
<evidence type="ECO:0000313" key="7">
    <source>
        <dbReference type="EMBL" id="TBU28427.1"/>
    </source>
</evidence>
<feature type="compositionally biased region" description="Pro residues" evidence="4">
    <location>
        <begin position="592"/>
        <end position="608"/>
    </location>
</feature>
<evidence type="ECO:0000259" key="6">
    <source>
        <dbReference type="PROSITE" id="PS51021"/>
    </source>
</evidence>
<dbReference type="GO" id="GO:0097320">
    <property type="term" value="P:plasma membrane tubulation"/>
    <property type="evidence" value="ECO:0007669"/>
    <property type="project" value="TreeGrafter"/>
</dbReference>
<feature type="compositionally biased region" description="Low complexity" evidence="4">
    <location>
        <begin position="646"/>
        <end position="671"/>
    </location>
</feature>
<dbReference type="InterPro" id="IPR036028">
    <property type="entry name" value="SH3-like_dom_sf"/>
</dbReference>
<dbReference type="GO" id="GO:1990528">
    <property type="term" value="C:Rvs161p-Rvs167p complex"/>
    <property type="evidence" value="ECO:0007669"/>
    <property type="project" value="TreeGrafter"/>
</dbReference>
<evidence type="ECO:0000259" key="5">
    <source>
        <dbReference type="PROSITE" id="PS50002"/>
    </source>
</evidence>
<keyword evidence="3" id="KW-0175">Coiled coil</keyword>
<dbReference type="GO" id="GO:0006897">
    <property type="term" value="P:endocytosis"/>
    <property type="evidence" value="ECO:0007669"/>
    <property type="project" value="InterPro"/>
</dbReference>
<dbReference type="GO" id="GO:0030479">
    <property type="term" value="C:actin cortical patch"/>
    <property type="evidence" value="ECO:0007669"/>
    <property type="project" value="TreeGrafter"/>
</dbReference>
<dbReference type="SMART" id="SM00326">
    <property type="entry name" value="SH3"/>
    <property type="match status" value="1"/>
</dbReference>
<dbReference type="SUPFAM" id="SSF103657">
    <property type="entry name" value="BAR/IMD domain-like"/>
    <property type="match status" value="1"/>
</dbReference>
<feature type="compositionally biased region" description="Basic and acidic residues" evidence="4">
    <location>
        <begin position="331"/>
        <end position="347"/>
    </location>
</feature>
<dbReference type="PROSITE" id="PS51021">
    <property type="entry name" value="BAR"/>
    <property type="match status" value="1"/>
</dbReference>
<dbReference type="GO" id="GO:0008289">
    <property type="term" value="F:lipid binding"/>
    <property type="evidence" value="ECO:0007669"/>
    <property type="project" value="TreeGrafter"/>
</dbReference>
<evidence type="ECO:0000256" key="2">
    <source>
        <dbReference type="PROSITE-ProRule" id="PRU00192"/>
    </source>
</evidence>
<dbReference type="InterPro" id="IPR027267">
    <property type="entry name" value="AH/BAR_dom_sf"/>
</dbReference>
<dbReference type="PANTHER" id="PTHR47174:SF2">
    <property type="entry name" value="SH3 DOMAIN SIGNALLING PROTEIN (AFU_ORTHOLOGUE AFUA_5G07670)"/>
    <property type="match status" value="1"/>
</dbReference>
<dbReference type="GO" id="GO:0051666">
    <property type="term" value="P:actin cortical patch localization"/>
    <property type="evidence" value="ECO:0007669"/>
    <property type="project" value="InterPro"/>
</dbReference>
<dbReference type="PROSITE" id="PS50002">
    <property type="entry name" value="SH3"/>
    <property type="match status" value="1"/>
</dbReference>
<feature type="coiled-coil region" evidence="3">
    <location>
        <begin position="128"/>
        <end position="197"/>
    </location>
</feature>
<feature type="compositionally biased region" description="Polar residues" evidence="4">
    <location>
        <begin position="257"/>
        <end position="268"/>
    </location>
</feature>
<keyword evidence="1 2" id="KW-0728">SH3 domain</keyword>
<dbReference type="Pfam" id="PF03114">
    <property type="entry name" value="BAR"/>
    <property type="match status" value="1"/>
</dbReference>
<dbReference type="SMART" id="SM00721">
    <property type="entry name" value="BAR"/>
    <property type="match status" value="1"/>
</dbReference>
<dbReference type="InterPro" id="IPR001452">
    <property type="entry name" value="SH3_domain"/>
</dbReference>
<organism evidence="7">
    <name type="scientific">Dichomitus squalens</name>
    <dbReference type="NCBI Taxonomy" id="114155"/>
    <lineage>
        <taxon>Eukaryota</taxon>
        <taxon>Fungi</taxon>
        <taxon>Dikarya</taxon>
        <taxon>Basidiomycota</taxon>
        <taxon>Agaricomycotina</taxon>
        <taxon>Agaricomycetes</taxon>
        <taxon>Polyporales</taxon>
        <taxon>Polyporaceae</taxon>
        <taxon>Dichomitus</taxon>
    </lineage>
</organism>
<dbReference type="PRINTS" id="PR00499">
    <property type="entry name" value="P67PHOX"/>
</dbReference>
<dbReference type="GO" id="GO:0031097">
    <property type="term" value="C:medial cortex"/>
    <property type="evidence" value="ECO:0007669"/>
    <property type="project" value="TreeGrafter"/>
</dbReference>
<feature type="domain" description="BAR" evidence="6">
    <location>
        <begin position="14"/>
        <end position="243"/>
    </location>
</feature>
<dbReference type="CDD" id="cd00174">
    <property type="entry name" value="SH3"/>
    <property type="match status" value="1"/>
</dbReference>
<proteinExistence type="predicted"/>
<evidence type="ECO:0000256" key="3">
    <source>
        <dbReference type="SAM" id="Coils"/>
    </source>
</evidence>
<dbReference type="Gene3D" id="1.20.1270.60">
    <property type="entry name" value="Arfaptin homology (AH) domain/BAR domain"/>
    <property type="match status" value="1"/>
</dbReference>
<accession>A0A4Q9MMV4</accession>
<feature type="compositionally biased region" description="Basic and acidic residues" evidence="4">
    <location>
        <begin position="427"/>
        <end position="439"/>
    </location>
</feature>
<feature type="compositionally biased region" description="Basic and acidic residues" evidence="4">
    <location>
        <begin position="365"/>
        <end position="381"/>
    </location>
</feature>
<dbReference type="Gene3D" id="2.30.30.40">
    <property type="entry name" value="SH3 Domains"/>
    <property type="match status" value="1"/>
</dbReference>
<sequence length="714" mass="79294">MASKQLGKLRQLMGEVIMTRDKTIQSDEFRELEHDVELRRQGLWRLDVASDEYRHYLLKKKVSEVTGTDDKVLALDALGVVMIKHGEEFGDESAYGQSLVSLGRAHCNVATLQESYAMTLEETYLTAVRQSEDEIKEYQTQRKKLESRRISYDAAAARLEKLKHAKKVPEKDREEAEEELETAKARYEETLEDVRTRMYSIQENEVIQLRELTNFLDLEINFVHSYLDELQKVKSAWVDEDTLKKLGASKARPSPRPTTASRSGSIRSAKSIKKQPEEEAAQSSEDEQRPTMSRKKSLSRKKSDVAESKPPSRAPSRASRKRSDSTATAASEKEDKEKEKPKPEKSSHRLSVAGWSVSSMIGRGGKKDKEKEKNNKEKFAELDSDLSETDEFGVTKPPHKRRSSVPGLPSTSPKLPARLLKSFSNGGEKEKDSGKDKENYKRVVALHDFAAGSTDELSFKAGDQIEVISEVLDGWWMGEIEGRRGLFPTTYTEIINSSQTSLPPPLPHRPSASVTRALGLSNGAKKSTSYSSLEDGHPFGDHQARNGKSSKVYEDSIQSSNFSDDDESSSLMHVQRIDDALSSKYVTGLPAPTSPAVPVPTSLPPPVPVRRDTTSGSPAKKAPPPPPPRRSTLSVNAPTPPPVPSRPGTLRTKSSTSSSYSSLALTGTAAADPDGLTYSPFDSPRDESTRFDCREFKQNPFKPQGFCSNCFKMH</sequence>
<dbReference type="Proteomes" id="UP000292957">
    <property type="component" value="Unassembled WGS sequence"/>
</dbReference>
<feature type="compositionally biased region" description="Basic and acidic residues" evidence="4">
    <location>
        <begin position="534"/>
        <end position="544"/>
    </location>
</feature>
<dbReference type="GO" id="GO:0043332">
    <property type="term" value="C:mating projection tip"/>
    <property type="evidence" value="ECO:0007669"/>
    <property type="project" value="TreeGrafter"/>
</dbReference>